<name>A0ABU4F5N7_9ACTN</name>
<accession>A0ABU4F5N7</accession>
<evidence type="ECO:0000313" key="4">
    <source>
        <dbReference type="Proteomes" id="UP001187346"/>
    </source>
</evidence>
<evidence type="ECO:0000313" key="3">
    <source>
        <dbReference type="EMBL" id="MDV7215318.1"/>
    </source>
</evidence>
<dbReference type="PANTHER" id="PTHR43674:SF16">
    <property type="entry name" value="CARBON-NITROGEN FAMILY, PUTATIVE (AFU_ORTHOLOGUE AFUA_5G02350)-RELATED"/>
    <property type="match status" value="1"/>
</dbReference>
<dbReference type="PANTHER" id="PTHR43674">
    <property type="entry name" value="NITRILASE C965.09-RELATED"/>
    <property type="match status" value="1"/>
</dbReference>
<comment type="caution">
    <text evidence="3">The sequence shown here is derived from an EMBL/GenBank/DDBJ whole genome shotgun (WGS) entry which is preliminary data.</text>
</comment>
<dbReference type="InterPro" id="IPR003010">
    <property type="entry name" value="C-N_Hydrolase"/>
</dbReference>
<proteinExistence type="predicted"/>
<protein>
    <submittedName>
        <fullName evidence="3">Carbon-nitrogen hydrolase family protein</fullName>
    </submittedName>
</protein>
<reference evidence="3 4" key="1">
    <citation type="submission" date="2023-10" db="EMBL/GenBank/DDBJ databases">
        <title>Characterization of rhizosphere-enriched actinobacteria from wheat plants lab-grown on chernevaya soil.</title>
        <authorList>
            <person name="Tikhonova E.N."/>
            <person name="Konopkin A."/>
            <person name="Kravchenko I.K."/>
        </authorList>
    </citation>
    <scope>NUCLEOTIDE SEQUENCE [LARGE SCALE GENOMIC DNA]</scope>
    <source>
        <strain evidence="3 4">RR29</strain>
    </source>
</reference>
<dbReference type="Pfam" id="PF00795">
    <property type="entry name" value="CN_hydrolase"/>
    <property type="match status" value="1"/>
</dbReference>
<evidence type="ECO:0000259" key="2">
    <source>
        <dbReference type="PROSITE" id="PS50263"/>
    </source>
</evidence>
<dbReference type="InterPro" id="IPR050345">
    <property type="entry name" value="Aliph_Amidase/BUP"/>
</dbReference>
<dbReference type="PROSITE" id="PS50263">
    <property type="entry name" value="CN_HYDROLASE"/>
    <property type="match status" value="1"/>
</dbReference>
<dbReference type="CDD" id="cd07197">
    <property type="entry name" value="nitrilase"/>
    <property type="match status" value="1"/>
</dbReference>
<evidence type="ECO:0000256" key="1">
    <source>
        <dbReference type="ARBA" id="ARBA00022801"/>
    </source>
</evidence>
<feature type="domain" description="CN hydrolase" evidence="2">
    <location>
        <begin position="44"/>
        <end position="298"/>
    </location>
</feature>
<dbReference type="EMBL" id="JAWMAJ010000011">
    <property type="protein sequence ID" value="MDV7215318.1"/>
    <property type="molecule type" value="Genomic_DNA"/>
</dbReference>
<dbReference type="SUPFAM" id="SSF56317">
    <property type="entry name" value="Carbon-nitrogen hydrolase"/>
    <property type="match status" value="1"/>
</dbReference>
<organism evidence="3 4">
    <name type="scientific">Streptomyces prunicolor</name>
    <dbReference type="NCBI Taxonomy" id="67348"/>
    <lineage>
        <taxon>Bacteria</taxon>
        <taxon>Bacillati</taxon>
        <taxon>Actinomycetota</taxon>
        <taxon>Actinomycetes</taxon>
        <taxon>Kitasatosporales</taxon>
        <taxon>Streptomycetaceae</taxon>
        <taxon>Streptomyces</taxon>
    </lineage>
</organism>
<dbReference type="RefSeq" id="WP_317770223.1">
    <property type="nucleotide sequence ID" value="NZ_JAWMAJ010000011.1"/>
</dbReference>
<sequence length="338" mass="37336">MTANRNFKRRVRARAAKTGESYTASLRHFRPAPTGGAVAEGKRMRLAVAQTVIREDPRDATELSASGADLRSLMREAHHAGARLVHFPEGATCFPHKRLMSVNGPDEVGPADWDRFAWDVLRQELNATAELARELRLWTVLGSVHRLTPPHRPHNSLYVISDRGEVATRYDERMLSHTKISYMYAPGTKPVTFEVDGMRFGCALGMEAHFPEVFIEYERLDVDCVLFSTTGAVSPHDTRLFATEAQGHASANSYWVGFASPAQHSGSVPSGVVGPDGEWLAQGPRDGTASVTVVDLDTTSSDVEVAVSMARPWRRTARAGLYEPHVVRDPRSDDRSLF</sequence>
<dbReference type="InterPro" id="IPR036526">
    <property type="entry name" value="C-N_Hydrolase_sf"/>
</dbReference>
<gene>
    <name evidence="3" type="ORF">R5A26_05080</name>
</gene>
<keyword evidence="4" id="KW-1185">Reference proteome</keyword>
<dbReference type="Proteomes" id="UP001187346">
    <property type="component" value="Unassembled WGS sequence"/>
</dbReference>
<dbReference type="GO" id="GO:0016787">
    <property type="term" value="F:hydrolase activity"/>
    <property type="evidence" value="ECO:0007669"/>
    <property type="project" value="UniProtKB-KW"/>
</dbReference>
<keyword evidence="1 3" id="KW-0378">Hydrolase</keyword>
<dbReference type="Gene3D" id="3.60.110.10">
    <property type="entry name" value="Carbon-nitrogen hydrolase"/>
    <property type="match status" value="1"/>
</dbReference>